<comment type="similarity">
    <text evidence="4">Belongs to the ced-6 family.</text>
</comment>
<feature type="compositionally biased region" description="Low complexity" evidence="5">
    <location>
        <begin position="384"/>
        <end position="398"/>
    </location>
</feature>
<name>A0A210PVX7_MIZYE</name>
<dbReference type="Pfam" id="PF00640">
    <property type="entry name" value="PID"/>
    <property type="match status" value="1"/>
</dbReference>
<dbReference type="InterPro" id="IPR011993">
    <property type="entry name" value="PH-like_dom_sf"/>
</dbReference>
<comment type="subcellular location">
    <subcellularLocation>
        <location evidence="1">Cytoplasm</location>
    </subcellularLocation>
</comment>
<proteinExistence type="inferred from homology"/>
<organism evidence="7 8">
    <name type="scientific">Mizuhopecten yessoensis</name>
    <name type="common">Japanese scallop</name>
    <name type="synonym">Patinopecten yessoensis</name>
    <dbReference type="NCBI Taxonomy" id="6573"/>
    <lineage>
        <taxon>Eukaryota</taxon>
        <taxon>Metazoa</taxon>
        <taxon>Spiralia</taxon>
        <taxon>Lophotrochozoa</taxon>
        <taxon>Mollusca</taxon>
        <taxon>Bivalvia</taxon>
        <taxon>Autobranchia</taxon>
        <taxon>Pteriomorphia</taxon>
        <taxon>Pectinida</taxon>
        <taxon>Pectinoidea</taxon>
        <taxon>Pectinidae</taxon>
        <taxon>Mizuhopecten</taxon>
    </lineage>
</organism>
<dbReference type="InterPro" id="IPR051133">
    <property type="entry name" value="Adapter_Engulfment-Domain"/>
</dbReference>
<dbReference type="PROSITE" id="PS01179">
    <property type="entry name" value="PID"/>
    <property type="match status" value="1"/>
</dbReference>
<accession>A0A210PVX7</accession>
<dbReference type="GO" id="GO:0006909">
    <property type="term" value="P:phagocytosis"/>
    <property type="evidence" value="ECO:0007669"/>
    <property type="project" value="UniProtKB-KW"/>
</dbReference>
<feature type="compositionally biased region" description="Basic and acidic residues" evidence="5">
    <location>
        <begin position="337"/>
        <end position="351"/>
    </location>
</feature>
<feature type="compositionally biased region" description="Polar residues" evidence="5">
    <location>
        <begin position="269"/>
        <end position="288"/>
    </location>
</feature>
<feature type="region of interest" description="Disordered" evidence="5">
    <location>
        <begin position="46"/>
        <end position="67"/>
    </location>
</feature>
<dbReference type="InterPro" id="IPR006020">
    <property type="entry name" value="PTB/PI_dom"/>
</dbReference>
<evidence type="ECO:0000256" key="2">
    <source>
        <dbReference type="ARBA" id="ARBA00022490"/>
    </source>
</evidence>
<evidence type="ECO:0000259" key="6">
    <source>
        <dbReference type="PROSITE" id="PS01179"/>
    </source>
</evidence>
<dbReference type="Proteomes" id="UP000242188">
    <property type="component" value="Unassembled WGS sequence"/>
</dbReference>
<dbReference type="AlphaFoldDB" id="A0A210PVX7"/>
<feature type="region of interest" description="Disordered" evidence="5">
    <location>
        <begin position="263"/>
        <end position="289"/>
    </location>
</feature>
<evidence type="ECO:0000256" key="1">
    <source>
        <dbReference type="ARBA" id="ARBA00004496"/>
    </source>
</evidence>
<evidence type="ECO:0000256" key="5">
    <source>
        <dbReference type="SAM" id="MobiDB-lite"/>
    </source>
</evidence>
<dbReference type="PANTHER" id="PTHR11232">
    <property type="entry name" value="PHOSPHOTYROSINE INTERACTION DOMAIN-CONTAINING FAMILY MEMBER"/>
    <property type="match status" value="1"/>
</dbReference>
<gene>
    <name evidence="7" type="ORF">KP79_PYT04492</name>
</gene>
<evidence type="ECO:0000256" key="4">
    <source>
        <dbReference type="ARBA" id="ARBA00060944"/>
    </source>
</evidence>
<evidence type="ECO:0000313" key="7">
    <source>
        <dbReference type="EMBL" id="OWF40615.1"/>
    </source>
</evidence>
<feature type="compositionally biased region" description="Polar residues" evidence="5">
    <location>
        <begin position="306"/>
        <end position="316"/>
    </location>
</feature>
<comment type="caution">
    <text evidence="7">The sequence shown here is derived from an EMBL/GenBank/DDBJ whole genome shotgun (WGS) entry which is preliminary data.</text>
</comment>
<keyword evidence="3" id="KW-0581">Phagocytosis</keyword>
<keyword evidence="8" id="KW-1185">Reference proteome</keyword>
<dbReference type="STRING" id="6573.A0A210PVX7"/>
<dbReference type="FunFam" id="2.30.29.30:FF:000118">
    <property type="entry name" value="GULP PTB domain containing engulfment adaptor 1"/>
    <property type="match status" value="1"/>
</dbReference>
<dbReference type="SUPFAM" id="SSF50729">
    <property type="entry name" value="PH domain-like"/>
    <property type="match status" value="1"/>
</dbReference>
<feature type="domain" description="PID" evidence="6">
    <location>
        <begin position="100"/>
        <end position="227"/>
    </location>
</feature>
<dbReference type="OrthoDB" id="10057585at2759"/>
<reference evidence="7 8" key="1">
    <citation type="journal article" date="2017" name="Nat. Ecol. Evol.">
        <title>Scallop genome provides insights into evolution of bilaterian karyotype and development.</title>
        <authorList>
            <person name="Wang S."/>
            <person name="Zhang J."/>
            <person name="Jiao W."/>
            <person name="Li J."/>
            <person name="Xun X."/>
            <person name="Sun Y."/>
            <person name="Guo X."/>
            <person name="Huan P."/>
            <person name="Dong B."/>
            <person name="Zhang L."/>
            <person name="Hu X."/>
            <person name="Sun X."/>
            <person name="Wang J."/>
            <person name="Zhao C."/>
            <person name="Wang Y."/>
            <person name="Wang D."/>
            <person name="Huang X."/>
            <person name="Wang R."/>
            <person name="Lv J."/>
            <person name="Li Y."/>
            <person name="Zhang Z."/>
            <person name="Liu B."/>
            <person name="Lu W."/>
            <person name="Hui Y."/>
            <person name="Liang J."/>
            <person name="Zhou Z."/>
            <person name="Hou R."/>
            <person name="Li X."/>
            <person name="Liu Y."/>
            <person name="Li H."/>
            <person name="Ning X."/>
            <person name="Lin Y."/>
            <person name="Zhao L."/>
            <person name="Xing Q."/>
            <person name="Dou J."/>
            <person name="Li Y."/>
            <person name="Mao J."/>
            <person name="Guo H."/>
            <person name="Dou H."/>
            <person name="Li T."/>
            <person name="Mu C."/>
            <person name="Jiang W."/>
            <person name="Fu Q."/>
            <person name="Fu X."/>
            <person name="Miao Y."/>
            <person name="Liu J."/>
            <person name="Yu Q."/>
            <person name="Li R."/>
            <person name="Liao H."/>
            <person name="Li X."/>
            <person name="Kong Y."/>
            <person name="Jiang Z."/>
            <person name="Chourrout D."/>
            <person name="Li R."/>
            <person name="Bao Z."/>
        </authorList>
    </citation>
    <scope>NUCLEOTIDE SEQUENCE [LARGE SCALE GENOMIC DNA]</scope>
    <source>
        <strain evidence="7 8">PY_sf001</strain>
    </source>
</reference>
<dbReference type="PANTHER" id="PTHR11232:SF77">
    <property type="entry name" value="GULP PTB DOMAIN CONTAINING ENGULFMENT ADAPTOR 1"/>
    <property type="match status" value="1"/>
</dbReference>
<dbReference type="Gene3D" id="2.30.29.30">
    <property type="entry name" value="Pleckstrin-homology domain (PH domain)/Phosphotyrosine-binding domain (PTB)"/>
    <property type="match status" value="1"/>
</dbReference>
<protein>
    <submittedName>
        <fullName evidence="7">PTB domain-containing engulfment adapter protein 1</fullName>
    </submittedName>
</protein>
<feature type="region of interest" description="Disordered" evidence="5">
    <location>
        <begin position="306"/>
        <end position="437"/>
    </location>
</feature>
<evidence type="ECO:0000256" key="3">
    <source>
        <dbReference type="ARBA" id="ARBA00022907"/>
    </source>
</evidence>
<keyword evidence="2" id="KW-0963">Cytoplasm</keyword>
<dbReference type="EMBL" id="NEDP02005459">
    <property type="protein sequence ID" value="OWF40615.1"/>
    <property type="molecule type" value="Genomic_DNA"/>
</dbReference>
<sequence length="481" mass="53079">MVDTSTATVKVARDYFKSSQSTVLIPNREFGKRKFIHVGINKQPSSRLIRSSPEPADLPSPPLSLLTEPTNPTSFGGNMRAANKQWVHPPETLLRGHIVYNVKFLGESEVENPKGTEVVKDAIRKRKFNKHIKKAEGQKPPKVELTISADGVTVQDPKTKMIMHQYALHRISYCADDKSDKRMFTFIAKTGDSNQHFCYVFDSEKCAEEITLTIGQAFDLAYRRFLETSSRDFDIKKQYLMLQKKVQTLEKENLTLRVRVRELERQQTSSDNVRNQQDSPTNGHTSLTIADENDVLNTSLGHSTILTLASSPPTDESTTDDQTKSELQAAKQPSVGRRLENLMFDENHTNSEIKTNGTNGTASSGGQGSGILSPPPPSSRSRTHSQPQPLPLTSPTQPANSQAETDVFGATPFGANPVGGGKPKEDPFGMPSFDPNSSVEIDQAIKSMDKFLLDVQEGFSQGLSIGSEDFSLADLDPLSQK</sequence>
<dbReference type="CDD" id="cd01273">
    <property type="entry name" value="PTB_CED-6"/>
    <property type="match status" value="1"/>
</dbReference>
<dbReference type="GO" id="GO:0005737">
    <property type="term" value="C:cytoplasm"/>
    <property type="evidence" value="ECO:0007669"/>
    <property type="project" value="UniProtKB-SubCell"/>
</dbReference>
<dbReference type="SMART" id="SM00462">
    <property type="entry name" value="PTB"/>
    <property type="match status" value="1"/>
</dbReference>
<evidence type="ECO:0000313" key="8">
    <source>
        <dbReference type="Proteomes" id="UP000242188"/>
    </source>
</evidence>